<dbReference type="SUPFAM" id="SSF52047">
    <property type="entry name" value="RNI-like"/>
    <property type="match status" value="1"/>
</dbReference>
<feature type="compositionally biased region" description="Polar residues" evidence="1">
    <location>
        <begin position="128"/>
        <end position="143"/>
    </location>
</feature>
<evidence type="ECO:0000313" key="3">
    <source>
        <dbReference type="EMBL" id="TWU07610.1"/>
    </source>
</evidence>
<evidence type="ECO:0000313" key="4">
    <source>
        <dbReference type="Proteomes" id="UP000320176"/>
    </source>
</evidence>
<feature type="region of interest" description="Disordered" evidence="1">
    <location>
        <begin position="128"/>
        <end position="148"/>
    </location>
</feature>
<dbReference type="EMBL" id="SJPN01000001">
    <property type="protein sequence ID" value="TWU07610.1"/>
    <property type="molecule type" value="Genomic_DNA"/>
</dbReference>
<keyword evidence="2" id="KW-0472">Membrane</keyword>
<evidence type="ECO:0008006" key="5">
    <source>
        <dbReference type="Google" id="ProtNLM"/>
    </source>
</evidence>
<comment type="caution">
    <text evidence="3">The sequence shown here is derived from an EMBL/GenBank/DDBJ whole genome shotgun (WGS) entry which is preliminary data.</text>
</comment>
<keyword evidence="4" id="KW-1185">Reference proteome</keyword>
<sequence length="491" mass="53567">MNVTTAAADGTAAVQAQLTSNPTSDTTQTTAAVGKEAVCGSDESDKSIGFVVTGIWLRGQIVAESGTNSAQDESEMVVNFPELLKWSGVSTYTDAEICRPFFIGVVGSQRNPHASDQLMANLMPANQNDAQSKAQANAQTDGSTRPVGHLASQLSDLRVELARLAELLAEQSATRKRRRRITIRGLMLAAVGFGLLFAYYSHLYRNSLDQSRLADQLSAQAAFISYEPRKSLLLSLLPGDIASPPAAMAQWLGQDFFTEITNVSTNAPTASPRDPAAVIQAVAGLPSIKRLRLTGLTVSTLQLDSLDRLNQLESLDLTRTVLDYGSMPWLRNARLKWFSAAHTRFSDPALADLCQCTQLRHIDLERTAVTDKGIQLLSQLPNLRYVKLHRTPTTKSEVLKLSKAMPNCVIDWEPLVMNANGQINGGATRRGRIRLGTALPADPRPTHQAVPPIDQNQNVIAWPYLQSYSPYVNNSGYSNTWSPPIQVFRSP</sequence>
<reference evidence="3 4" key="1">
    <citation type="submission" date="2019-02" db="EMBL/GenBank/DDBJ databases">
        <title>Deep-cultivation of Planctomycetes and their phenomic and genomic characterization uncovers novel biology.</title>
        <authorList>
            <person name="Wiegand S."/>
            <person name="Jogler M."/>
            <person name="Boedeker C."/>
            <person name="Pinto D."/>
            <person name="Vollmers J."/>
            <person name="Rivas-Marin E."/>
            <person name="Kohn T."/>
            <person name="Peeters S.H."/>
            <person name="Heuer A."/>
            <person name="Rast P."/>
            <person name="Oberbeckmann S."/>
            <person name="Bunk B."/>
            <person name="Jeske O."/>
            <person name="Meyerdierks A."/>
            <person name="Storesund J.E."/>
            <person name="Kallscheuer N."/>
            <person name="Luecker S."/>
            <person name="Lage O.M."/>
            <person name="Pohl T."/>
            <person name="Merkel B.J."/>
            <person name="Hornburger P."/>
            <person name="Mueller R.-W."/>
            <person name="Bruemmer F."/>
            <person name="Labrenz M."/>
            <person name="Spormann A.M."/>
            <person name="Op Den Camp H."/>
            <person name="Overmann J."/>
            <person name="Amann R."/>
            <person name="Jetten M.S.M."/>
            <person name="Mascher T."/>
            <person name="Medema M.H."/>
            <person name="Devos D.P."/>
            <person name="Kaster A.-K."/>
            <person name="Ovreas L."/>
            <person name="Rohde M."/>
            <person name="Galperin M.Y."/>
            <person name="Jogler C."/>
        </authorList>
    </citation>
    <scope>NUCLEOTIDE SEQUENCE [LARGE SCALE GENOMIC DNA]</scope>
    <source>
        <strain evidence="3 4">Pla52n</strain>
    </source>
</reference>
<dbReference type="AlphaFoldDB" id="A0A5C6B6V4"/>
<dbReference type="Gene3D" id="3.80.10.10">
    <property type="entry name" value="Ribonuclease Inhibitor"/>
    <property type="match status" value="1"/>
</dbReference>
<dbReference type="PANTHER" id="PTHR12904">
    <property type="match status" value="1"/>
</dbReference>
<accession>A0A5C6B6V4</accession>
<dbReference type="InterPro" id="IPR032675">
    <property type="entry name" value="LRR_dom_sf"/>
</dbReference>
<evidence type="ECO:0000256" key="2">
    <source>
        <dbReference type="SAM" id="Phobius"/>
    </source>
</evidence>
<dbReference type="Proteomes" id="UP000320176">
    <property type="component" value="Unassembled WGS sequence"/>
</dbReference>
<dbReference type="PANTHER" id="PTHR12904:SF23">
    <property type="entry name" value="PROTEIN ZER-1 HOMOLOG"/>
    <property type="match status" value="1"/>
</dbReference>
<name>A0A5C6B6V4_9BACT</name>
<keyword evidence="2" id="KW-1133">Transmembrane helix</keyword>
<proteinExistence type="predicted"/>
<feature type="transmembrane region" description="Helical" evidence="2">
    <location>
        <begin position="181"/>
        <end position="200"/>
    </location>
</feature>
<dbReference type="RefSeq" id="WP_197454164.1">
    <property type="nucleotide sequence ID" value="NZ_SJPN01000001.1"/>
</dbReference>
<evidence type="ECO:0000256" key="1">
    <source>
        <dbReference type="SAM" id="MobiDB-lite"/>
    </source>
</evidence>
<dbReference type="InterPro" id="IPR051341">
    <property type="entry name" value="Zyg-11_UBL_adapter"/>
</dbReference>
<organism evidence="3 4">
    <name type="scientific">Stieleria varia</name>
    <dbReference type="NCBI Taxonomy" id="2528005"/>
    <lineage>
        <taxon>Bacteria</taxon>
        <taxon>Pseudomonadati</taxon>
        <taxon>Planctomycetota</taxon>
        <taxon>Planctomycetia</taxon>
        <taxon>Pirellulales</taxon>
        <taxon>Pirellulaceae</taxon>
        <taxon>Stieleria</taxon>
    </lineage>
</organism>
<keyword evidence="2" id="KW-0812">Transmembrane</keyword>
<gene>
    <name evidence="3" type="ORF">Pla52n_01830</name>
</gene>
<protein>
    <recommendedName>
        <fullName evidence="5">Leucine Rich repeats (2 copies)</fullName>
    </recommendedName>
</protein>